<name>A0AAD4LGG5_9AGAM</name>
<comment type="caution">
    <text evidence="2">The sequence shown here is derived from an EMBL/GenBank/DDBJ whole genome shotgun (WGS) entry which is preliminary data.</text>
</comment>
<proteinExistence type="predicted"/>
<dbReference type="Proteomes" id="UP001201163">
    <property type="component" value="Unassembled WGS sequence"/>
</dbReference>
<feature type="region of interest" description="Disordered" evidence="1">
    <location>
        <begin position="139"/>
        <end position="170"/>
    </location>
</feature>
<feature type="compositionally biased region" description="Basic and acidic residues" evidence="1">
    <location>
        <begin position="280"/>
        <end position="299"/>
    </location>
</feature>
<reference evidence="2" key="1">
    <citation type="submission" date="2022-01" db="EMBL/GenBank/DDBJ databases">
        <title>Comparative genomics reveals a dynamic genome evolution in the ectomycorrhizal milk-cap (Lactarius) mushrooms.</title>
        <authorList>
            <consortium name="DOE Joint Genome Institute"/>
            <person name="Lebreton A."/>
            <person name="Tang N."/>
            <person name="Kuo A."/>
            <person name="LaButti K."/>
            <person name="Drula E."/>
            <person name="Barry K."/>
            <person name="Clum A."/>
            <person name="Lipzen A."/>
            <person name="Mousain D."/>
            <person name="Ng V."/>
            <person name="Wang R."/>
            <person name="Wang X."/>
            <person name="Dai Y."/>
            <person name="Henrissat B."/>
            <person name="Grigoriev I.V."/>
            <person name="Guerin-Laguette A."/>
            <person name="Yu F."/>
            <person name="Martin F.M."/>
        </authorList>
    </citation>
    <scope>NUCLEOTIDE SEQUENCE</scope>
    <source>
        <strain evidence="2">QP</strain>
    </source>
</reference>
<organism evidence="2 3">
    <name type="scientific">Lactarius akahatsu</name>
    <dbReference type="NCBI Taxonomy" id="416441"/>
    <lineage>
        <taxon>Eukaryota</taxon>
        <taxon>Fungi</taxon>
        <taxon>Dikarya</taxon>
        <taxon>Basidiomycota</taxon>
        <taxon>Agaricomycotina</taxon>
        <taxon>Agaricomycetes</taxon>
        <taxon>Russulales</taxon>
        <taxon>Russulaceae</taxon>
        <taxon>Lactarius</taxon>
    </lineage>
</organism>
<feature type="region of interest" description="Disordered" evidence="1">
    <location>
        <begin position="204"/>
        <end position="314"/>
    </location>
</feature>
<accession>A0AAD4LGG5</accession>
<keyword evidence="3" id="KW-1185">Reference proteome</keyword>
<feature type="compositionally biased region" description="Low complexity" evidence="1">
    <location>
        <begin position="149"/>
        <end position="161"/>
    </location>
</feature>
<feature type="region of interest" description="Disordered" evidence="1">
    <location>
        <begin position="326"/>
        <end position="347"/>
    </location>
</feature>
<sequence length="370" mass="40083">MALSLAWLIPSVRQGHPGITENPRTLERSIQKRAPRRTPSAPKKPELVPRPEPIRHISFDGPVPKGPSSAPVIPPSYPRGRPAFLPRCKSRSPQTGVVPLPPASAPIVASSSPLSSAETLADIPQEVKRALSSRLTRALLSRGRQMSRTSTVGSNTASSSSAPEISEFGERVTVTGKVEMRTGLDAKQPNVTERGRFGFLRKSKTIHVGADRPRSRSRPAPLSLPSPVPFTVNIDSSADSIPPPRITNSPDPISPPSSTTSTRSLHRRVSSTPSASSKLRIADKLCPRKEKDKGAEPKPKPARTQPYGPPYNWIPPTPGAWAVVEGTEEPAKTERRHKRASAPTDQTHFQHLAYHEHDRAGSMPLPLPAM</sequence>
<gene>
    <name evidence="2" type="ORF">EDB92DRAFT_1945234</name>
</gene>
<evidence type="ECO:0000256" key="1">
    <source>
        <dbReference type="SAM" id="MobiDB-lite"/>
    </source>
</evidence>
<evidence type="ECO:0000313" key="2">
    <source>
        <dbReference type="EMBL" id="KAH8992444.1"/>
    </source>
</evidence>
<dbReference type="EMBL" id="JAKELL010000022">
    <property type="protein sequence ID" value="KAH8992444.1"/>
    <property type="molecule type" value="Genomic_DNA"/>
</dbReference>
<protein>
    <submittedName>
        <fullName evidence="2">Uncharacterized protein</fullName>
    </submittedName>
</protein>
<evidence type="ECO:0000313" key="3">
    <source>
        <dbReference type="Proteomes" id="UP001201163"/>
    </source>
</evidence>
<feature type="compositionally biased region" description="Basic and acidic residues" evidence="1">
    <location>
        <begin position="43"/>
        <end position="58"/>
    </location>
</feature>
<dbReference type="AlphaFoldDB" id="A0AAD4LGG5"/>
<feature type="region of interest" description="Disordered" evidence="1">
    <location>
        <begin position="12"/>
        <end position="99"/>
    </location>
</feature>